<dbReference type="GO" id="GO:0006749">
    <property type="term" value="P:glutathione metabolic process"/>
    <property type="evidence" value="ECO:0007669"/>
    <property type="project" value="TreeGrafter"/>
</dbReference>
<dbReference type="Pfam" id="PF02852">
    <property type="entry name" value="Pyr_redox_dim"/>
    <property type="match status" value="1"/>
</dbReference>
<sequence length="568" mass="63160">MTGEVHSVYLPPKCRTIEYPTDVLSEWTLQERRGCNQKHIGVPRGHFMIDRFCNFQVLKCSPKFSFSSFVQPIVQNSRESINICIRQKTSNGRLQQLLSAENESYDYDLIVIGGGSGGLACSKEAALLGKKVMVLDYVVPTPKGTTWGLGGTCVNVGCIPKKLMHQTAMLGTAMQDARKFGWEFDEKVKHNWETMRTAMNNYIGSLNWGYRVALRDKNVNYVNAYAEFTEPHTIKATNKRGKETFYTAANFILATGERPRYLGIPGDKEYCITSDDLFSLPYCPGKTLVIGASYVALECGGFLAGLGLDVTVMVRSILLRGFDQEMANRAGEHMEEHGVKFLRKYVPVKVSVDLRSVCLSAASKANVLIAVGRDACTDKVGLDKAGVKVNSKNGKIPVNDEEQTNVSHIYAIGDILEGKWELTPVAIQAGKLLARRLYARSTLKCDYINVPTTVFTPLEYGSCGLSEDRATELYGQDNIEVYHTLFWPLEFTVPGRDNNRCYAKIICNKLDNDRVIGFHYLGPNAGEVTQGFGTAMKCRVTKEQLDGTIGIHPTCAEVMRQLCHRALQ</sequence>
<dbReference type="FunFam" id="3.50.50.60:FF:000190">
    <property type="entry name" value="Thioredoxin reductase"/>
    <property type="match status" value="1"/>
</dbReference>
<keyword evidence="4 11" id="KW-0274">FAD</keyword>
<dbReference type="Pfam" id="PF07992">
    <property type="entry name" value="Pyr_redox_2"/>
    <property type="match status" value="1"/>
</dbReference>
<name>A0A8D3D5M2_SCOMX</name>
<gene>
    <name evidence="16" type="primary">txnrd3</name>
</gene>
<dbReference type="InterPro" id="IPR016156">
    <property type="entry name" value="FAD/NAD-linked_Rdtase_dimer_sf"/>
</dbReference>
<dbReference type="NCBIfam" id="TIGR01438">
    <property type="entry name" value="TGR"/>
    <property type="match status" value="1"/>
</dbReference>
<evidence type="ECO:0000256" key="4">
    <source>
        <dbReference type="ARBA" id="ARBA00022827"/>
    </source>
</evidence>
<dbReference type="InterPro" id="IPR004099">
    <property type="entry name" value="Pyr_nucl-diS_OxRdtase_dimer"/>
</dbReference>
<dbReference type="PIRSF" id="PIRSF000350">
    <property type="entry name" value="Mercury_reductase_MerA"/>
    <property type="match status" value="1"/>
</dbReference>
<evidence type="ECO:0000313" key="16">
    <source>
        <dbReference type="Ensembl" id="ENSSMAP00000054831.1"/>
    </source>
</evidence>
<accession>A0A8D3D5M2</accession>
<dbReference type="PRINTS" id="PR00368">
    <property type="entry name" value="FADPNR"/>
</dbReference>
<feature type="disulfide bond" description="Redox-active" evidence="12">
    <location>
        <begin position="153"/>
        <end position="158"/>
    </location>
</feature>
<dbReference type="AlphaFoldDB" id="A0A8D3D5M2"/>
<dbReference type="SUPFAM" id="SSF55424">
    <property type="entry name" value="FAD/NAD-linked reductases, dimerisation (C-terminal) domain"/>
    <property type="match status" value="1"/>
</dbReference>
<feature type="binding site" evidence="11">
    <location>
        <position position="372"/>
    </location>
    <ligand>
        <name>NAD(+)</name>
        <dbReference type="ChEBI" id="CHEBI:57540"/>
    </ligand>
</feature>
<evidence type="ECO:0000256" key="1">
    <source>
        <dbReference type="ARBA" id="ARBA00007532"/>
    </source>
</evidence>
<evidence type="ECO:0000256" key="9">
    <source>
        <dbReference type="ARBA" id="ARBA00023284"/>
    </source>
</evidence>
<reference evidence="16" key="1">
    <citation type="submission" date="2023-05" db="EMBL/GenBank/DDBJ databases">
        <title>High-quality long-read genome of Scophthalmus maximus.</title>
        <authorList>
            <person name="Lien S."/>
            <person name="Martinez P."/>
        </authorList>
    </citation>
    <scope>NUCLEOTIDE SEQUENCE [LARGE SCALE GENOMIC DNA]</scope>
</reference>
<comment type="cofactor">
    <cofactor evidence="11">
        <name>FAD</name>
        <dbReference type="ChEBI" id="CHEBI:57692"/>
    </cofactor>
    <text evidence="11">Binds 1 FAD per subunit.</text>
</comment>
<dbReference type="InterPro" id="IPR006338">
    <property type="entry name" value="Thioredoxin/glutathione_Rdtase"/>
</dbReference>
<keyword evidence="7 13" id="KW-0560">Oxidoreductase</keyword>
<feature type="binding site" evidence="11">
    <location>
        <position position="162"/>
    </location>
    <ligand>
        <name>FAD</name>
        <dbReference type="ChEBI" id="CHEBI:57692"/>
    </ligand>
</feature>
<feature type="binding site" evidence="11">
    <location>
        <begin position="291"/>
        <end position="298"/>
    </location>
    <ligand>
        <name>NAD(+)</name>
        <dbReference type="ChEBI" id="CHEBI:57540"/>
    </ligand>
</feature>
<dbReference type="InterPro" id="IPR036188">
    <property type="entry name" value="FAD/NAD-bd_sf"/>
</dbReference>
<dbReference type="GO" id="GO:0045454">
    <property type="term" value="P:cell redox homeostasis"/>
    <property type="evidence" value="ECO:0007669"/>
    <property type="project" value="InterPro"/>
</dbReference>
<dbReference type="GO" id="GO:0034599">
    <property type="term" value="P:cellular response to oxidative stress"/>
    <property type="evidence" value="ECO:0007669"/>
    <property type="project" value="TreeGrafter"/>
</dbReference>
<dbReference type="InterPro" id="IPR012999">
    <property type="entry name" value="Pyr_OxRdtase_I_AS"/>
</dbReference>
<evidence type="ECO:0000259" key="14">
    <source>
        <dbReference type="Pfam" id="PF02852"/>
    </source>
</evidence>
<evidence type="ECO:0000256" key="10">
    <source>
        <dbReference type="PIRSR" id="PIRSR000350-2"/>
    </source>
</evidence>
<dbReference type="InterPro" id="IPR023753">
    <property type="entry name" value="FAD/NAD-binding_dom"/>
</dbReference>
<keyword evidence="3 13" id="KW-0285">Flavoprotein</keyword>
<evidence type="ECO:0000256" key="3">
    <source>
        <dbReference type="ARBA" id="ARBA00022630"/>
    </source>
</evidence>
<dbReference type="GeneTree" id="ENSGT00940000159178"/>
<reference evidence="16" key="2">
    <citation type="submission" date="2025-08" db="UniProtKB">
        <authorList>
            <consortium name="Ensembl"/>
        </authorList>
    </citation>
    <scope>IDENTIFICATION</scope>
</reference>
<dbReference type="GO" id="GO:0004362">
    <property type="term" value="F:glutathione-disulfide reductase (NADPH) activity"/>
    <property type="evidence" value="ECO:0007669"/>
    <property type="project" value="TreeGrafter"/>
</dbReference>
<keyword evidence="11" id="KW-0547">Nucleotide-binding</keyword>
<evidence type="ECO:0000259" key="15">
    <source>
        <dbReference type="Pfam" id="PF07992"/>
    </source>
</evidence>
<keyword evidence="8" id="KW-1015">Disulfide bond</keyword>
<evidence type="ECO:0000256" key="6">
    <source>
        <dbReference type="ARBA" id="ARBA00022933"/>
    </source>
</evidence>
<keyword evidence="11" id="KW-0520">NAD</keyword>
<dbReference type="Gene3D" id="3.50.50.60">
    <property type="entry name" value="FAD/NAD(P)-binding domain"/>
    <property type="match status" value="2"/>
</dbReference>
<dbReference type="FunFam" id="3.30.390.30:FF:000004">
    <property type="entry name" value="Thioredoxin reductase 1, cytoplasmic"/>
    <property type="match status" value="1"/>
</dbReference>
<dbReference type="GO" id="GO:0050660">
    <property type="term" value="F:flavin adenine dinucleotide binding"/>
    <property type="evidence" value="ECO:0007669"/>
    <property type="project" value="InterPro"/>
</dbReference>
<protein>
    <recommendedName>
        <fullName evidence="2">thioredoxin-disulfide reductase (NADPH)</fullName>
        <ecNumber evidence="2">1.8.1.9</ecNumber>
    </recommendedName>
</protein>
<organism evidence="16 17">
    <name type="scientific">Scophthalmus maximus</name>
    <name type="common">Turbot</name>
    <name type="synonym">Psetta maxima</name>
    <dbReference type="NCBI Taxonomy" id="52904"/>
    <lineage>
        <taxon>Eukaryota</taxon>
        <taxon>Metazoa</taxon>
        <taxon>Chordata</taxon>
        <taxon>Craniata</taxon>
        <taxon>Vertebrata</taxon>
        <taxon>Euteleostomi</taxon>
        <taxon>Actinopterygii</taxon>
        <taxon>Neopterygii</taxon>
        <taxon>Teleostei</taxon>
        <taxon>Neoteleostei</taxon>
        <taxon>Acanthomorphata</taxon>
        <taxon>Carangaria</taxon>
        <taxon>Pleuronectiformes</taxon>
        <taxon>Pleuronectoidei</taxon>
        <taxon>Scophthalmidae</taxon>
        <taxon>Scophthalmus</taxon>
    </lineage>
</organism>
<dbReference type="InterPro" id="IPR046952">
    <property type="entry name" value="GSHR/TRXR-like"/>
</dbReference>
<feature type="active site" description="Proton acceptor" evidence="10">
    <location>
        <position position="552"/>
    </location>
</feature>
<evidence type="ECO:0000256" key="11">
    <source>
        <dbReference type="PIRSR" id="PIRSR000350-3"/>
    </source>
</evidence>
<proteinExistence type="inferred from homology"/>
<evidence type="ECO:0000256" key="5">
    <source>
        <dbReference type="ARBA" id="ARBA00022857"/>
    </source>
</evidence>
<feature type="domain" description="Pyridine nucleotide-disulphide oxidoreductase dimerisation" evidence="14">
    <location>
        <begin position="450"/>
        <end position="561"/>
    </location>
</feature>
<dbReference type="EC" id="1.8.1.9" evidence="2"/>
<dbReference type="GO" id="GO:0005739">
    <property type="term" value="C:mitochondrion"/>
    <property type="evidence" value="ECO:0007669"/>
    <property type="project" value="TreeGrafter"/>
</dbReference>
<dbReference type="GO" id="GO:0004791">
    <property type="term" value="F:thioredoxin-disulfide reductase (NADPH) activity"/>
    <property type="evidence" value="ECO:0007669"/>
    <property type="project" value="UniProtKB-EC"/>
</dbReference>
<comment type="similarity">
    <text evidence="1 13">Belongs to the class-I pyridine nucleotide-disulfide oxidoreductase family.</text>
</comment>
<evidence type="ECO:0000256" key="13">
    <source>
        <dbReference type="RuleBase" id="RU003691"/>
    </source>
</evidence>
<evidence type="ECO:0000256" key="8">
    <source>
        <dbReference type="ARBA" id="ARBA00023157"/>
    </source>
</evidence>
<dbReference type="SUPFAM" id="SSF51905">
    <property type="entry name" value="FAD/NAD(P)-binding domain"/>
    <property type="match status" value="1"/>
</dbReference>
<feature type="binding site" evidence="11">
    <location>
        <position position="414"/>
    </location>
    <ligand>
        <name>FAD</name>
        <dbReference type="ChEBI" id="CHEBI:57692"/>
    </ligand>
</feature>
<feature type="domain" description="FAD/NAD(P)-binding" evidence="15">
    <location>
        <begin position="107"/>
        <end position="430"/>
    </location>
</feature>
<evidence type="ECO:0000313" key="17">
    <source>
        <dbReference type="Proteomes" id="UP000694558"/>
    </source>
</evidence>
<dbReference type="InterPro" id="IPR001100">
    <property type="entry name" value="Pyr_nuc-diS_OxRdtase"/>
</dbReference>
<dbReference type="Gene3D" id="3.30.390.30">
    <property type="match status" value="1"/>
</dbReference>
<dbReference type="PANTHER" id="PTHR42737:SF6">
    <property type="entry name" value="THIOREDOXIN-DISULFIDE REDUCTASE"/>
    <property type="match status" value="1"/>
</dbReference>
<keyword evidence="6" id="KW-0712">Selenocysteine</keyword>
<dbReference type="Proteomes" id="UP000694558">
    <property type="component" value="Chromosome 6"/>
</dbReference>
<keyword evidence="9 13" id="KW-0676">Redox-active center</keyword>
<evidence type="ECO:0000256" key="7">
    <source>
        <dbReference type="ARBA" id="ARBA00023002"/>
    </source>
</evidence>
<dbReference type="PRINTS" id="PR00411">
    <property type="entry name" value="PNDRDTASEI"/>
</dbReference>
<keyword evidence="5" id="KW-0521">NADP</keyword>
<dbReference type="PROSITE" id="PS00076">
    <property type="entry name" value="PYRIDINE_REDOX_1"/>
    <property type="match status" value="1"/>
</dbReference>
<evidence type="ECO:0000256" key="2">
    <source>
        <dbReference type="ARBA" id="ARBA00012610"/>
    </source>
</evidence>
<evidence type="ECO:0000256" key="12">
    <source>
        <dbReference type="PIRSR" id="PIRSR000350-4"/>
    </source>
</evidence>
<dbReference type="PANTHER" id="PTHR42737">
    <property type="entry name" value="GLUTATHIONE REDUCTASE"/>
    <property type="match status" value="1"/>
</dbReference>
<dbReference type="Ensembl" id="ENSSMAT00000042689.1">
    <property type="protein sequence ID" value="ENSSMAP00000054831.1"/>
    <property type="gene ID" value="ENSSMAG00000017606.2"/>
</dbReference>
<dbReference type="GO" id="GO:0005829">
    <property type="term" value="C:cytosol"/>
    <property type="evidence" value="ECO:0007669"/>
    <property type="project" value="TreeGrafter"/>
</dbReference>